<dbReference type="RefSeq" id="WP_377910382.1">
    <property type="nucleotide sequence ID" value="NZ_JBHSGK010000016.1"/>
</dbReference>
<keyword evidence="8" id="KW-0289">Folate biosynthesis</keyword>
<evidence type="ECO:0000256" key="6">
    <source>
        <dbReference type="ARBA" id="ARBA00022777"/>
    </source>
</evidence>
<organism evidence="10 11">
    <name type="scientific">Bacillus daqingensis</name>
    <dbReference type="NCBI Taxonomy" id="872396"/>
    <lineage>
        <taxon>Bacteria</taxon>
        <taxon>Bacillati</taxon>
        <taxon>Bacillota</taxon>
        <taxon>Bacilli</taxon>
        <taxon>Bacillales</taxon>
        <taxon>Bacillaceae</taxon>
        <taxon>Bacillus</taxon>
    </lineage>
</organism>
<dbReference type="NCBIfam" id="TIGR01498">
    <property type="entry name" value="folK"/>
    <property type="match status" value="1"/>
</dbReference>
<dbReference type="CDD" id="cd00483">
    <property type="entry name" value="HPPK"/>
    <property type="match status" value="1"/>
</dbReference>
<comment type="caution">
    <text evidence="10">The sequence shown here is derived from an EMBL/GenBank/DDBJ whole genome shotgun (WGS) entry which is preliminary data.</text>
</comment>
<dbReference type="Gene3D" id="3.30.70.560">
    <property type="entry name" value="7,8-Dihydro-6-hydroxymethylpterin-pyrophosphokinase HPPK"/>
    <property type="match status" value="1"/>
</dbReference>
<gene>
    <name evidence="10" type="primary">folK</name>
    <name evidence="10" type="ORF">ACFO4L_14500</name>
</gene>
<dbReference type="Proteomes" id="UP001595896">
    <property type="component" value="Unassembled WGS sequence"/>
</dbReference>
<dbReference type="PROSITE" id="PS00794">
    <property type="entry name" value="HPPK"/>
    <property type="match status" value="1"/>
</dbReference>
<feature type="domain" description="7,8-dihydro-6-hydroxymethylpterin-pyrophosphokinase" evidence="9">
    <location>
        <begin position="87"/>
        <end position="98"/>
    </location>
</feature>
<evidence type="ECO:0000256" key="2">
    <source>
        <dbReference type="ARBA" id="ARBA00005051"/>
    </source>
</evidence>
<evidence type="ECO:0000256" key="4">
    <source>
        <dbReference type="ARBA" id="ARBA00022679"/>
    </source>
</evidence>
<evidence type="ECO:0000256" key="5">
    <source>
        <dbReference type="ARBA" id="ARBA00022741"/>
    </source>
</evidence>
<evidence type="ECO:0000259" key="9">
    <source>
        <dbReference type="PROSITE" id="PS00794"/>
    </source>
</evidence>
<dbReference type="GO" id="GO:0003848">
    <property type="term" value="F:2-amino-4-hydroxy-6-hydroxymethyldihydropteridine diphosphokinase activity"/>
    <property type="evidence" value="ECO:0007669"/>
    <property type="project" value="UniProtKB-EC"/>
</dbReference>
<proteinExistence type="predicted"/>
<dbReference type="EMBL" id="JBHSGK010000016">
    <property type="protein sequence ID" value="MFC4737789.1"/>
    <property type="molecule type" value="Genomic_DNA"/>
</dbReference>
<name>A0ABV9P1S8_9BACI</name>
<evidence type="ECO:0000313" key="11">
    <source>
        <dbReference type="Proteomes" id="UP001595896"/>
    </source>
</evidence>
<dbReference type="PANTHER" id="PTHR43071:SF1">
    <property type="entry name" value="2-AMINO-4-HYDROXY-6-HYDROXYMETHYLDIHYDROPTERIDINE PYROPHOSPHOKINASE"/>
    <property type="match status" value="1"/>
</dbReference>
<keyword evidence="11" id="KW-1185">Reference proteome</keyword>
<keyword evidence="6" id="KW-0418">Kinase</keyword>
<evidence type="ECO:0000256" key="1">
    <source>
        <dbReference type="ARBA" id="ARBA00000198"/>
    </source>
</evidence>
<comment type="pathway">
    <text evidence="2">Cofactor biosynthesis; tetrahydrofolate biosynthesis; 2-amino-4-hydroxy-6-hydroxymethyl-7,8-dihydropteridine diphosphate from 7,8-dihydroneopterin triphosphate: step 4/4.</text>
</comment>
<dbReference type="Pfam" id="PF01288">
    <property type="entry name" value="HPPK"/>
    <property type="match status" value="1"/>
</dbReference>
<dbReference type="EC" id="2.7.6.3" evidence="3"/>
<evidence type="ECO:0000313" key="10">
    <source>
        <dbReference type="EMBL" id="MFC4737789.1"/>
    </source>
</evidence>
<keyword evidence="5" id="KW-0547">Nucleotide-binding</keyword>
<dbReference type="InterPro" id="IPR000550">
    <property type="entry name" value="Hppk"/>
</dbReference>
<keyword evidence="4 10" id="KW-0808">Transferase</keyword>
<comment type="catalytic activity">
    <reaction evidence="1">
        <text>6-hydroxymethyl-7,8-dihydropterin + ATP = (7,8-dihydropterin-6-yl)methyl diphosphate + AMP + H(+)</text>
        <dbReference type="Rhea" id="RHEA:11412"/>
        <dbReference type="ChEBI" id="CHEBI:15378"/>
        <dbReference type="ChEBI" id="CHEBI:30616"/>
        <dbReference type="ChEBI" id="CHEBI:44841"/>
        <dbReference type="ChEBI" id="CHEBI:72950"/>
        <dbReference type="ChEBI" id="CHEBI:456215"/>
        <dbReference type="EC" id="2.7.6.3"/>
    </reaction>
</comment>
<sequence>MKAYISLGANIGDRFSQLEDAVHMLHRLEHIKVTNQSSYYETKPVGVTDQPDFLNAVVEIETDLAPLALLEKTQSIEQELGRVRKKKWGPRTIDLDILLYGDENIELESLIIPHPRMRERGFVMLPLAEIAPELQVADGETAAEAARAFTGDSGIVKAEKPR</sequence>
<dbReference type="PANTHER" id="PTHR43071">
    <property type="entry name" value="2-AMINO-4-HYDROXY-6-HYDROXYMETHYLDIHYDROPTERIDINE PYROPHOSPHOKINASE"/>
    <property type="match status" value="1"/>
</dbReference>
<dbReference type="SUPFAM" id="SSF55083">
    <property type="entry name" value="6-hydroxymethyl-7,8-dihydropterin pyrophosphokinase, HPPK"/>
    <property type="match status" value="1"/>
</dbReference>
<reference evidence="11" key="1">
    <citation type="journal article" date="2019" name="Int. J. Syst. Evol. Microbiol.">
        <title>The Global Catalogue of Microorganisms (GCM) 10K type strain sequencing project: providing services to taxonomists for standard genome sequencing and annotation.</title>
        <authorList>
            <consortium name="The Broad Institute Genomics Platform"/>
            <consortium name="The Broad Institute Genome Sequencing Center for Infectious Disease"/>
            <person name="Wu L."/>
            <person name="Ma J."/>
        </authorList>
    </citation>
    <scope>NUCLEOTIDE SEQUENCE [LARGE SCALE GENOMIC DNA]</scope>
    <source>
        <strain evidence="11">JCM 12165</strain>
    </source>
</reference>
<evidence type="ECO:0000256" key="3">
    <source>
        <dbReference type="ARBA" id="ARBA00013253"/>
    </source>
</evidence>
<keyword evidence="7" id="KW-0067">ATP-binding</keyword>
<dbReference type="InterPro" id="IPR035907">
    <property type="entry name" value="Hppk_sf"/>
</dbReference>
<evidence type="ECO:0000256" key="8">
    <source>
        <dbReference type="ARBA" id="ARBA00022909"/>
    </source>
</evidence>
<accession>A0ABV9P1S8</accession>
<protein>
    <recommendedName>
        <fullName evidence="3">2-amino-4-hydroxy-6-hydroxymethyldihydropteridine diphosphokinase</fullName>
        <ecNumber evidence="3">2.7.6.3</ecNumber>
    </recommendedName>
</protein>
<evidence type="ECO:0000256" key="7">
    <source>
        <dbReference type="ARBA" id="ARBA00022840"/>
    </source>
</evidence>